<feature type="region of interest" description="Disordered" evidence="1">
    <location>
        <begin position="75"/>
        <end position="129"/>
    </location>
</feature>
<dbReference type="AlphaFoldDB" id="A0A7I9ZXZ3"/>
<evidence type="ECO:0000256" key="1">
    <source>
        <dbReference type="SAM" id="MobiDB-lite"/>
    </source>
</evidence>
<proteinExistence type="predicted"/>
<reference evidence="2 3" key="1">
    <citation type="journal article" date="2020" name="Microbiome">
        <title>Single-cell genomics of uncultured bacteria reveals dietary fiber responders in the mouse gut microbiota.</title>
        <authorList>
            <person name="Chijiiwa R."/>
            <person name="Hosokawa M."/>
            <person name="Kogawa M."/>
            <person name="Nishikawa Y."/>
            <person name="Ide K."/>
            <person name="Sakanashi C."/>
            <person name="Takahashi K."/>
            <person name="Takeyama H."/>
        </authorList>
    </citation>
    <scope>NUCLEOTIDE SEQUENCE [LARGE SCALE GENOMIC DNA]</scope>
    <source>
        <strain evidence="2">IMSAGC_001</strain>
    </source>
</reference>
<evidence type="ECO:0000313" key="3">
    <source>
        <dbReference type="Proteomes" id="UP000491181"/>
    </source>
</evidence>
<sequence length="179" mass="19383">MTIKTYKANTNVSINVVLPSKKNLHITFVPLSDGSSVFTTNDEMLQKSIESHYKFGKLFKLYSAQGNSVSRVIANKPPKAAPSKKQQVESTGNEEEVNGEDANLDSQSQGNTEVAGLDEQPQDNTANGDLTIRKIKVSDIASAKDYLADTFGISRTSMRSSKAILEQAAAHGIEFEGLS</sequence>
<dbReference type="Proteomes" id="UP000491181">
    <property type="component" value="Unassembled WGS sequence"/>
</dbReference>
<name>A0A7I9ZXZ3_9BACE</name>
<feature type="compositionally biased region" description="Low complexity" evidence="1">
    <location>
        <begin position="75"/>
        <end position="85"/>
    </location>
</feature>
<dbReference type="EMBL" id="BLLS01000002">
    <property type="protein sequence ID" value="GFH84782.1"/>
    <property type="molecule type" value="Genomic_DNA"/>
</dbReference>
<protein>
    <submittedName>
        <fullName evidence="2">Uncharacterized protein</fullName>
    </submittedName>
</protein>
<gene>
    <name evidence="2" type="ORF">IMSAGC001_00177</name>
</gene>
<dbReference type="RefSeq" id="WP_172503480.1">
    <property type="nucleotide sequence ID" value="NZ_BLLS01000002.1"/>
</dbReference>
<evidence type="ECO:0000313" key="2">
    <source>
        <dbReference type="EMBL" id="GFH84782.1"/>
    </source>
</evidence>
<feature type="compositionally biased region" description="Acidic residues" evidence="1">
    <location>
        <begin position="92"/>
        <end position="103"/>
    </location>
</feature>
<accession>A0A7I9ZXZ3</accession>
<organism evidence="2 3">
    <name type="scientific">Bacteroides acidifaciens</name>
    <dbReference type="NCBI Taxonomy" id="85831"/>
    <lineage>
        <taxon>Bacteria</taxon>
        <taxon>Pseudomonadati</taxon>
        <taxon>Bacteroidota</taxon>
        <taxon>Bacteroidia</taxon>
        <taxon>Bacteroidales</taxon>
        <taxon>Bacteroidaceae</taxon>
        <taxon>Bacteroides</taxon>
    </lineage>
</organism>
<comment type="caution">
    <text evidence="2">The sequence shown here is derived from an EMBL/GenBank/DDBJ whole genome shotgun (WGS) entry which is preliminary data.</text>
</comment>